<dbReference type="GeneID" id="31359034"/>
<evidence type="ECO:0000256" key="1">
    <source>
        <dbReference type="ARBA" id="ARBA00023016"/>
    </source>
</evidence>
<dbReference type="AlphaFoldDB" id="D3B536"/>
<dbReference type="SUPFAM" id="SSF49764">
    <property type="entry name" value="HSP20-like chaperones"/>
    <property type="match status" value="1"/>
</dbReference>
<dbReference type="InterPro" id="IPR031107">
    <property type="entry name" value="Small_HSP"/>
</dbReference>
<dbReference type="OMA" id="PLMSERW"/>
<gene>
    <name evidence="5" type="primary">hspL</name>
    <name evidence="5" type="ORF">PPL_03547</name>
</gene>
<dbReference type="RefSeq" id="XP_020435518.1">
    <property type="nucleotide sequence ID" value="XM_020574476.1"/>
</dbReference>
<proteinExistence type="inferred from homology"/>
<dbReference type="STRING" id="670386.D3B536"/>
<evidence type="ECO:0000259" key="4">
    <source>
        <dbReference type="PROSITE" id="PS01031"/>
    </source>
</evidence>
<name>D3B536_HETP5</name>
<comment type="caution">
    <text evidence="5">The sequence shown here is derived from an EMBL/GenBank/DDBJ whole genome shotgun (WGS) entry which is preliminary data.</text>
</comment>
<reference evidence="5 6" key="1">
    <citation type="journal article" date="2011" name="Genome Res.">
        <title>Phylogeny-wide analysis of social amoeba genomes highlights ancient origins for complex intercellular communication.</title>
        <authorList>
            <person name="Heidel A.J."/>
            <person name="Lawal H.M."/>
            <person name="Felder M."/>
            <person name="Schilde C."/>
            <person name="Helps N.R."/>
            <person name="Tunggal B."/>
            <person name="Rivero F."/>
            <person name="John U."/>
            <person name="Schleicher M."/>
            <person name="Eichinger L."/>
            <person name="Platzer M."/>
            <person name="Noegel A.A."/>
            <person name="Schaap P."/>
            <person name="Gloeckner G."/>
        </authorList>
    </citation>
    <scope>NUCLEOTIDE SEQUENCE [LARGE SCALE GENOMIC DNA]</scope>
    <source>
        <strain evidence="6">ATCC 26659 / Pp 5 / PN500</strain>
    </source>
</reference>
<dbReference type="Proteomes" id="UP000001396">
    <property type="component" value="Unassembled WGS sequence"/>
</dbReference>
<evidence type="ECO:0000256" key="2">
    <source>
        <dbReference type="PROSITE-ProRule" id="PRU00285"/>
    </source>
</evidence>
<dbReference type="InterPro" id="IPR008978">
    <property type="entry name" value="HSP20-like_chaperone"/>
</dbReference>
<sequence>MSDLRNFFNELFQFNIPFDEYQTKDEYILVGDVAGVSKENWNVNYHNGIVKISGSRECQKNINMFTERWCGTFTRDFVFPGATTDKITAQLKDGVLEVKVPKSEPKKPAGTDIHIQ</sequence>
<dbReference type="PROSITE" id="PS01031">
    <property type="entry name" value="SHSP"/>
    <property type="match status" value="1"/>
</dbReference>
<dbReference type="CDD" id="cd06464">
    <property type="entry name" value="ACD_sHsps-like"/>
    <property type="match status" value="1"/>
</dbReference>
<feature type="domain" description="SHSP" evidence="4">
    <location>
        <begin position="9"/>
        <end position="116"/>
    </location>
</feature>
<dbReference type="EMBL" id="ADBJ01000015">
    <property type="protein sequence ID" value="EFA83401.1"/>
    <property type="molecule type" value="Genomic_DNA"/>
</dbReference>
<evidence type="ECO:0000313" key="6">
    <source>
        <dbReference type="Proteomes" id="UP000001396"/>
    </source>
</evidence>
<comment type="similarity">
    <text evidence="2 3">Belongs to the small heat shock protein (HSP20) family.</text>
</comment>
<dbReference type="InterPro" id="IPR002068">
    <property type="entry name" value="A-crystallin/Hsp20_dom"/>
</dbReference>
<keyword evidence="1 5" id="KW-0346">Stress response</keyword>
<accession>D3B536</accession>
<dbReference type="Pfam" id="PF00011">
    <property type="entry name" value="HSP20"/>
    <property type="match status" value="1"/>
</dbReference>
<keyword evidence="6" id="KW-1185">Reference proteome</keyword>
<dbReference type="PANTHER" id="PTHR11527">
    <property type="entry name" value="HEAT-SHOCK PROTEIN 20 FAMILY MEMBER"/>
    <property type="match status" value="1"/>
</dbReference>
<evidence type="ECO:0000256" key="3">
    <source>
        <dbReference type="RuleBase" id="RU003616"/>
    </source>
</evidence>
<dbReference type="Gene3D" id="2.60.40.790">
    <property type="match status" value="1"/>
</dbReference>
<protein>
    <submittedName>
        <fullName evidence="5">Heat shock protein Hsp20 domain-containing protein</fullName>
    </submittedName>
</protein>
<dbReference type="InParanoid" id="D3B536"/>
<evidence type="ECO:0000313" key="5">
    <source>
        <dbReference type="EMBL" id="EFA83401.1"/>
    </source>
</evidence>
<organism evidence="5 6">
    <name type="scientific">Heterostelium pallidum (strain ATCC 26659 / Pp 5 / PN500)</name>
    <name type="common">Cellular slime mold</name>
    <name type="synonym">Polysphondylium pallidum</name>
    <dbReference type="NCBI Taxonomy" id="670386"/>
    <lineage>
        <taxon>Eukaryota</taxon>
        <taxon>Amoebozoa</taxon>
        <taxon>Evosea</taxon>
        <taxon>Eumycetozoa</taxon>
        <taxon>Dictyostelia</taxon>
        <taxon>Acytosteliales</taxon>
        <taxon>Acytosteliaceae</taxon>
        <taxon>Heterostelium</taxon>
    </lineage>
</organism>